<comment type="caution">
    <text evidence="1">The sequence shown here is derived from an EMBL/GenBank/DDBJ whole genome shotgun (WGS) entry which is preliminary data.</text>
</comment>
<evidence type="ECO:0008006" key="3">
    <source>
        <dbReference type="Google" id="ProtNLM"/>
    </source>
</evidence>
<dbReference type="Gene3D" id="3.30.420.10">
    <property type="entry name" value="Ribonuclease H-like superfamily/Ribonuclease H"/>
    <property type="match status" value="1"/>
</dbReference>
<dbReference type="InterPro" id="IPR036397">
    <property type="entry name" value="RNaseH_sf"/>
</dbReference>
<dbReference type="Proteomes" id="UP001470230">
    <property type="component" value="Unassembled WGS sequence"/>
</dbReference>
<dbReference type="EMBL" id="JAPFFF010000009">
    <property type="protein sequence ID" value="KAK8881859.1"/>
    <property type="molecule type" value="Genomic_DNA"/>
</dbReference>
<sequence length="499" mass="59170">MLNLTKLLHDNTNDLINYILNNPDLKDSTSHDSTNQIFIIDGQTREHIDFERNYIKKFIKNWLRNKLYNIDYEFSVNDERNIDNFIQVCWNYFHEPLVNRIHELHIKAKQRDDEYLKKQRILNKYQRACKYAKDELIRKRIYLKSKTTLKKTRDVINDAILLSYDFKGTKINEDDIRMIYDDFVNEWNKRNQQTDTSTKQEPLKLRELAAADKRRTLSLDEWYNRYLDLFYYQPSASTTYHEPQQQNVIGFKSVNKVKALKALYPEKTINEITTTSYFPLKQNIKKYQLHKVAKRHSYIIDLMFVDKLCYLVAININTRFLIVEVMNRILFDSSINEDENKDKLIKFGKYNKSAETFIKTLDKIIQSGTIIKHLTFDGEGAFVSSLAKQYYRNHDIEYSTAQRLQMGSYPDFMKREQQRVKTDPMHSSLGLIDRVIRTIRDMAYNMNVGTITPSIMNEIVNQYNNAPHKTLSLYAGIDVRMISNLKGLSLKESLKKIIK</sequence>
<gene>
    <name evidence="1" type="ORF">M9Y10_044495</name>
</gene>
<protein>
    <recommendedName>
        <fullName evidence="3">Integrase catalytic domain-containing protein</fullName>
    </recommendedName>
</protein>
<organism evidence="1 2">
    <name type="scientific">Tritrichomonas musculus</name>
    <dbReference type="NCBI Taxonomy" id="1915356"/>
    <lineage>
        <taxon>Eukaryota</taxon>
        <taxon>Metamonada</taxon>
        <taxon>Parabasalia</taxon>
        <taxon>Tritrichomonadida</taxon>
        <taxon>Tritrichomonadidae</taxon>
        <taxon>Tritrichomonas</taxon>
    </lineage>
</organism>
<accession>A0ABR2JSZ9</accession>
<proteinExistence type="predicted"/>
<name>A0ABR2JSZ9_9EUKA</name>
<evidence type="ECO:0000313" key="2">
    <source>
        <dbReference type="Proteomes" id="UP001470230"/>
    </source>
</evidence>
<evidence type="ECO:0000313" key="1">
    <source>
        <dbReference type="EMBL" id="KAK8881859.1"/>
    </source>
</evidence>
<keyword evidence="2" id="KW-1185">Reference proteome</keyword>
<reference evidence="1 2" key="1">
    <citation type="submission" date="2024-04" db="EMBL/GenBank/DDBJ databases">
        <title>Tritrichomonas musculus Genome.</title>
        <authorList>
            <person name="Alves-Ferreira E."/>
            <person name="Grigg M."/>
            <person name="Lorenzi H."/>
            <person name="Galac M."/>
        </authorList>
    </citation>
    <scope>NUCLEOTIDE SEQUENCE [LARGE SCALE GENOMIC DNA]</scope>
    <source>
        <strain evidence="1 2">EAF2021</strain>
    </source>
</reference>